<reference evidence="1 2" key="1">
    <citation type="submission" date="2014-04" db="EMBL/GenBank/DDBJ databases">
        <authorList>
            <consortium name="DOE Joint Genome Institute"/>
            <person name="Kuo A."/>
            <person name="Kohler A."/>
            <person name="Costa M.D."/>
            <person name="Nagy L.G."/>
            <person name="Floudas D."/>
            <person name="Copeland A."/>
            <person name="Barry K.W."/>
            <person name="Cichocki N."/>
            <person name="Veneault-Fourrey C."/>
            <person name="LaButti K."/>
            <person name="Lindquist E.A."/>
            <person name="Lipzen A."/>
            <person name="Lundell T."/>
            <person name="Morin E."/>
            <person name="Murat C."/>
            <person name="Sun H."/>
            <person name="Tunlid A."/>
            <person name="Henrissat B."/>
            <person name="Grigoriev I.V."/>
            <person name="Hibbett D.S."/>
            <person name="Martin F."/>
            <person name="Nordberg H.P."/>
            <person name="Cantor M.N."/>
            <person name="Hua S.X."/>
        </authorList>
    </citation>
    <scope>NUCLEOTIDE SEQUENCE [LARGE SCALE GENOMIC DNA]</scope>
    <source>
        <strain evidence="1 2">441</strain>
    </source>
</reference>
<dbReference type="AlphaFoldDB" id="A0A0C9ZZW7"/>
<dbReference type="OrthoDB" id="2418900at2759"/>
<evidence type="ECO:0000313" key="2">
    <source>
        <dbReference type="Proteomes" id="UP000054018"/>
    </source>
</evidence>
<gene>
    <name evidence="1" type="ORF">PISMIDRAFT_82098</name>
</gene>
<keyword evidence="2" id="KW-1185">Reference proteome</keyword>
<dbReference type="Proteomes" id="UP000054018">
    <property type="component" value="Unassembled WGS sequence"/>
</dbReference>
<name>A0A0C9ZZW7_9AGAM</name>
<sequence>IADFPEQCLVSCNKESHCPHCLVEMDKHGDLKECTWCSMMDTLKTLQHKQRNKQSRKFDAQGLCAVYRPFWKDLPFTNIFACITPNLLHQLHKGIFHDHL</sequence>
<organism evidence="1 2">
    <name type="scientific">Pisolithus microcarpus 441</name>
    <dbReference type="NCBI Taxonomy" id="765257"/>
    <lineage>
        <taxon>Eukaryota</taxon>
        <taxon>Fungi</taxon>
        <taxon>Dikarya</taxon>
        <taxon>Basidiomycota</taxon>
        <taxon>Agaricomycotina</taxon>
        <taxon>Agaricomycetes</taxon>
        <taxon>Agaricomycetidae</taxon>
        <taxon>Boletales</taxon>
        <taxon>Sclerodermatineae</taxon>
        <taxon>Pisolithaceae</taxon>
        <taxon>Pisolithus</taxon>
    </lineage>
</organism>
<reference evidence="2" key="2">
    <citation type="submission" date="2015-01" db="EMBL/GenBank/DDBJ databases">
        <title>Evolutionary Origins and Diversification of the Mycorrhizal Mutualists.</title>
        <authorList>
            <consortium name="DOE Joint Genome Institute"/>
            <consortium name="Mycorrhizal Genomics Consortium"/>
            <person name="Kohler A."/>
            <person name="Kuo A."/>
            <person name="Nagy L.G."/>
            <person name="Floudas D."/>
            <person name="Copeland A."/>
            <person name="Barry K.W."/>
            <person name="Cichocki N."/>
            <person name="Veneault-Fourrey C."/>
            <person name="LaButti K."/>
            <person name="Lindquist E.A."/>
            <person name="Lipzen A."/>
            <person name="Lundell T."/>
            <person name="Morin E."/>
            <person name="Murat C."/>
            <person name="Riley R."/>
            <person name="Ohm R."/>
            <person name="Sun H."/>
            <person name="Tunlid A."/>
            <person name="Henrissat B."/>
            <person name="Grigoriev I.V."/>
            <person name="Hibbett D.S."/>
            <person name="Martin F."/>
        </authorList>
    </citation>
    <scope>NUCLEOTIDE SEQUENCE [LARGE SCALE GENOMIC DNA]</scope>
    <source>
        <strain evidence="2">441</strain>
    </source>
</reference>
<feature type="non-terminal residue" evidence="1">
    <location>
        <position position="1"/>
    </location>
</feature>
<evidence type="ECO:0000313" key="1">
    <source>
        <dbReference type="EMBL" id="KIK27787.1"/>
    </source>
</evidence>
<feature type="non-terminal residue" evidence="1">
    <location>
        <position position="100"/>
    </location>
</feature>
<dbReference type="Pfam" id="PF18759">
    <property type="entry name" value="Plavaka"/>
    <property type="match status" value="1"/>
</dbReference>
<dbReference type="HOGENOM" id="CLU_006344_8_1_1"/>
<protein>
    <submittedName>
        <fullName evidence="1">Uncharacterized protein</fullName>
    </submittedName>
</protein>
<accession>A0A0C9ZZW7</accession>
<dbReference type="InterPro" id="IPR041078">
    <property type="entry name" value="Plavaka"/>
</dbReference>
<proteinExistence type="predicted"/>
<dbReference type="EMBL" id="KN833695">
    <property type="protein sequence ID" value="KIK27787.1"/>
    <property type="molecule type" value="Genomic_DNA"/>
</dbReference>